<dbReference type="InterPro" id="IPR013325">
    <property type="entry name" value="RNA_pol_sigma_r2"/>
</dbReference>
<dbReference type="Pfam" id="PF04542">
    <property type="entry name" value="Sigma70_r2"/>
    <property type="match status" value="1"/>
</dbReference>
<evidence type="ECO:0000256" key="2">
    <source>
        <dbReference type="ARBA" id="ARBA00023015"/>
    </source>
</evidence>
<feature type="domain" description="RNA polymerase sigma-70 region 2" evidence="7">
    <location>
        <begin position="66"/>
        <end position="127"/>
    </location>
</feature>
<accession>A0A6L3VQ72</accession>
<evidence type="ECO:0000313" key="9">
    <source>
        <dbReference type="EMBL" id="KAB2373229.1"/>
    </source>
</evidence>
<dbReference type="NCBIfam" id="TIGR02983">
    <property type="entry name" value="SigE-fam_strep"/>
    <property type="match status" value="1"/>
</dbReference>
<dbReference type="OrthoDB" id="2046835at2"/>
<dbReference type="GO" id="GO:0016987">
    <property type="term" value="F:sigma factor activity"/>
    <property type="evidence" value="ECO:0007669"/>
    <property type="project" value="UniProtKB-KW"/>
</dbReference>
<dbReference type="Gene3D" id="1.10.1740.10">
    <property type="match status" value="1"/>
</dbReference>
<dbReference type="AlphaFoldDB" id="A0A6L3VQ72"/>
<keyword evidence="10" id="KW-1185">Reference proteome</keyword>
<evidence type="ECO:0000256" key="4">
    <source>
        <dbReference type="ARBA" id="ARBA00023125"/>
    </source>
</evidence>
<dbReference type="GO" id="GO:0003677">
    <property type="term" value="F:DNA binding"/>
    <property type="evidence" value="ECO:0007669"/>
    <property type="project" value="UniProtKB-KW"/>
</dbReference>
<evidence type="ECO:0000259" key="7">
    <source>
        <dbReference type="Pfam" id="PF04542"/>
    </source>
</evidence>
<dbReference type="CDD" id="cd06171">
    <property type="entry name" value="Sigma70_r4"/>
    <property type="match status" value="1"/>
</dbReference>
<evidence type="ECO:0000256" key="6">
    <source>
        <dbReference type="SAM" id="MobiDB-lite"/>
    </source>
</evidence>
<dbReference type="SUPFAM" id="SSF88946">
    <property type="entry name" value="Sigma2 domain of RNA polymerase sigma factors"/>
    <property type="match status" value="1"/>
</dbReference>
<reference evidence="9 10" key="1">
    <citation type="submission" date="2019-09" db="EMBL/GenBank/DDBJ databases">
        <title>Actinomadura physcomitrii sp. nov., a novel actinomycete isolated from moss [Physcomitrium sphaericum (Ludw) Fuernr].</title>
        <authorList>
            <person name="Liu C."/>
            <person name="Zhuang X."/>
        </authorList>
    </citation>
    <scope>NUCLEOTIDE SEQUENCE [LARGE SCALE GENOMIC DNA]</scope>
    <source>
        <strain evidence="9 10">CYP1-1B</strain>
    </source>
</reference>
<dbReference type="InterPro" id="IPR013249">
    <property type="entry name" value="RNA_pol_sigma70_r4_t2"/>
</dbReference>
<feature type="domain" description="RNA polymerase sigma factor 70 region 4 type 2" evidence="8">
    <location>
        <begin position="152"/>
        <end position="204"/>
    </location>
</feature>
<dbReference type="NCBIfam" id="TIGR02937">
    <property type="entry name" value="sigma70-ECF"/>
    <property type="match status" value="1"/>
</dbReference>
<name>A0A6L3VQ72_9ACTN</name>
<dbReference type="PANTHER" id="PTHR43133:SF50">
    <property type="entry name" value="ECF RNA POLYMERASE SIGMA FACTOR SIGM"/>
    <property type="match status" value="1"/>
</dbReference>
<dbReference type="Pfam" id="PF08281">
    <property type="entry name" value="Sigma70_r4_2"/>
    <property type="match status" value="1"/>
</dbReference>
<dbReference type="InterPro" id="IPR013324">
    <property type="entry name" value="RNA_pol_sigma_r3/r4-like"/>
</dbReference>
<dbReference type="Gene3D" id="1.10.10.10">
    <property type="entry name" value="Winged helix-like DNA-binding domain superfamily/Winged helix DNA-binding domain"/>
    <property type="match status" value="1"/>
</dbReference>
<dbReference type="InterPro" id="IPR039425">
    <property type="entry name" value="RNA_pol_sigma-70-like"/>
</dbReference>
<dbReference type="InterPro" id="IPR036388">
    <property type="entry name" value="WH-like_DNA-bd_sf"/>
</dbReference>
<sequence>MRIINWLTRICTLSRTGITINLRSSTVPGTGAAKIDWLAGSATPGSVVTVSSTRHEEFRAYVADRGPTLLRAAMRLTSDRAEAEDLLQAALAKTYLAWDRIHDRAAVDGYVRRAMANTQISWWRRKKLDIYPTDEVPDRPVDDHTRRAEMRDALGRALGRLPERQRLAVMLRYYEDMSEAEIADVLGVSVGTVKSTVSRAMARLRDDDALGDDFPGVPSQPRGTTPWNPRHD</sequence>
<keyword evidence="2" id="KW-0805">Transcription regulation</keyword>
<protein>
    <submittedName>
        <fullName evidence="9">SigE family RNA polymerase sigma factor</fullName>
    </submittedName>
</protein>
<evidence type="ECO:0000313" key="10">
    <source>
        <dbReference type="Proteomes" id="UP000483004"/>
    </source>
</evidence>
<dbReference type="InterPro" id="IPR007627">
    <property type="entry name" value="RNA_pol_sigma70_r2"/>
</dbReference>
<dbReference type="InterPro" id="IPR014284">
    <property type="entry name" value="RNA_pol_sigma-70_dom"/>
</dbReference>
<dbReference type="EMBL" id="WBMR01000102">
    <property type="protein sequence ID" value="KAB2373229.1"/>
    <property type="molecule type" value="Genomic_DNA"/>
</dbReference>
<evidence type="ECO:0000256" key="3">
    <source>
        <dbReference type="ARBA" id="ARBA00023082"/>
    </source>
</evidence>
<proteinExistence type="inferred from homology"/>
<keyword evidence="5" id="KW-0804">Transcription</keyword>
<keyword evidence="3" id="KW-0731">Sigma factor</keyword>
<evidence type="ECO:0000259" key="8">
    <source>
        <dbReference type="Pfam" id="PF08281"/>
    </source>
</evidence>
<dbReference type="GO" id="GO:0006352">
    <property type="term" value="P:DNA-templated transcription initiation"/>
    <property type="evidence" value="ECO:0007669"/>
    <property type="project" value="InterPro"/>
</dbReference>
<dbReference type="SUPFAM" id="SSF88659">
    <property type="entry name" value="Sigma3 and sigma4 domains of RNA polymerase sigma factors"/>
    <property type="match status" value="1"/>
</dbReference>
<dbReference type="PANTHER" id="PTHR43133">
    <property type="entry name" value="RNA POLYMERASE ECF-TYPE SIGMA FACTO"/>
    <property type="match status" value="1"/>
</dbReference>
<evidence type="ECO:0000256" key="1">
    <source>
        <dbReference type="ARBA" id="ARBA00010641"/>
    </source>
</evidence>
<comment type="caution">
    <text evidence="9">The sequence shown here is derived from an EMBL/GenBank/DDBJ whole genome shotgun (WGS) entry which is preliminary data.</text>
</comment>
<feature type="region of interest" description="Disordered" evidence="6">
    <location>
        <begin position="208"/>
        <end position="232"/>
    </location>
</feature>
<dbReference type="InterPro" id="IPR014325">
    <property type="entry name" value="RNA_pol_sigma-E_actinobac"/>
</dbReference>
<feature type="compositionally biased region" description="Polar residues" evidence="6">
    <location>
        <begin position="221"/>
        <end position="232"/>
    </location>
</feature>
<dbReference type="Proteomes" id="UP000483004">
    <property type="component" value="Unassembled WGS sequence"/>
</dbReference>
<gene>
    <name evidence="9" type="ORF">F9B16_28900</name>
</gene>
<comment type="similarity">
    <text evidence="1">Belongs to the sigma-70 factor family. ECF subfamily.</text>
</comment>
<keyword evidence="4" id="KW-0238">DNA-binding</keyword>
<evidence type="ECO:0000256" key="5">
    <source>
        <dbReference type="ARBA" id="ARBA00023163"/>
    </source>
</evidence>
<organism evidence="9 10">
    <name type="scientific">Actinomadura montaniterrae</name>
    <dbReference type="NCBI Taxonomy" id="1803903"/>
    <lineage>
        <taxon>Bacteria</taxon>
        <taxon>Bacillati</taxon>
        <taxon>Actinomycetota</taxon>
        <taxon>Actinomycetes</taxon>
        <taxon>Streptosporangiales</taxon>
        <taxon>Thermomonosporaceae</taxon>
        <taxon>Actinomadura</taxon>
    </lineage>
</organism>